<dbReference type="GO" id="GO:0005829">
    <property type="term" value="C:cytosol"/>
    <property type="evidence" value="ECO:0007669"/>
    <property type="project" value="TreeGrafter"/>
</dbReference>
<sequence>MSRLPAEYADLFADETKALGFLATVMDDGTPQVTPVWFDTEGDVIRVNTAVGRVKERNLRARPYAAIAIVDPQNPYRYVQIRGPVTLSEEGADEHIDRLAQKYLGQERYPWRAGETRIIARITPEHVQTMG</sequence>
<feature type="domain" description="Pyridoxamine 5'-phosphate oxidase N-terminal" evidence="2">
    <location>
        <begin position="17"/>
        <end position="130"/>
    </location>
</feature>
<dbReference type="RefSeq" id="WP_054492511.1">
    <property type="nucleotide sequence ID" value="NZ_BBZA01000067.1"/>
</dbReference>
<dbReference type="InParanoid" id="A0A0M8K669"/>
<dbReference type="OrthoDB" id="162914at2"/>
<dbReference type="InterPro" id="IPR052019">
    <property type="entry name" value="F420H2_bilvrd_red/Heme_oxyg"/>
</dbReference>
<dbReference type="Proteomes" id="UP000050502">
    <property type="component" value="Unassembled WGS sequence"/>
</dbReference>
<dbReference type="PANTHER" id="PTHR35176:SF6">
    <property type="entry name" value="HEME OXYGENASE HI_0854-RELATED"/>
    <property type="match status" value="1"/>
</dbReference>
<evidence type="ECO:0000313" key="5">
    <source>
        <dbReference type="Proteomes" id="UP000037784"/>
    </source>
</evidence>
<dbReference type="InterPro" id="IPR019920">
    <property type="entry name" value="F420-binding_dom_put"/>
</dbReference>
<evidence type="ECO:0000259" key="2">
    <source>
        <dbReference type="Pfam" id="PF01243"/>
    </source>
</evidence>
<dbReference type="Proteomes" id="UP000037784">
    <property type="component" value="Unassembled WGS sequence"/>
</dbReference>
<dbReference type="EMBL" id="BBZA01000067">
    <property type="protein sequence ID" value="GAP62603.1"/>
    <property type="molecule type" value="Genomic_DNA"/>
</dbReference>
<organism evidence="3 5">
    <name type="scientific">Ardenticatena maritima</name>
    <dbReference type="NCBI Taxonomy" id="872965"/>
    <lineage>
        <taxon>Bacteria</taxon>
        <taxon>Bacillati</taxon>
        <taxon>Chloroflexota</taxon>
        <taxon>Ardenticatenia</taxon>
        <taxon>Ardenticatenales</taxon>
        <taxon>Ardenticatenaceae</taxon>
        <taxon>Ardenticatena</taxon>
    </lineage>
</organism>
<reference evidence="3 5" key="1">
    <citation type="journal article" date="2015" name="Genome Announc.">
        <title>Draft Genome Sequence of a Heterotrophic Facultative Anaerobic Thermophilic Bacterium, Ardenticatena maritima Strain 110ST.</title>
        <authorList>
            <person name="Kawaichi S."/>
            <person name="Yoshida T."/>
            <person name="Sako Y."/>
            <person name="Nakamura R."/>
        </authorList>
    </citation>
    <scope>NUCLEOTIDE SEQUENCE [LARGE SCALE GENOMIC DNA]</scope>
    <source>
        <strain evidence="3 5">110S</strain>
    </source>
</reference>
<dbReference type="InterPro" id="IPR012349">
    <property type="entry name" value="Split_barrel_FMN-bd"/>
</dbReference>
<dbReference type="AlphaFoldDB" id="A0A0M8K669"/>
<dbReference type="Pfam" id="PF01243">
    <property type="entry name" value="PNPOx_N"/>
    <property type="match status" value="1"/>
</dbReference>
<comment type="caution">
    <text evidence="3">The sequence shown here is derived from an EMBL/GenBank/DDBJ whole genome shotgun (WGS) entry which is preliminary data.</text>
</comment>
<keyword evidence="1" id="KW-0560">Oxidoreductase</keyword>
<dbReference type="PATRIC" id="fig|872965.6.peg.1629"/>
<evidence type="ECO:0000313" key="3">
    <source>
        <dbReference type="EMBL" id="GAP62603.1"/>
    </source>
</evidence>
<name>A0A0M8K669_9CHLR</name>
<dbReference type="SUPFAM" id="SSF50475">
    <property type="entry name" value="FMN-binding split barrel"/>
    <property type="match status" value="1"/>
</dbReference>
<dbReference type="GO" id="GO:0016627">
    <property type="term" value="F:oxidoreductase activity, acting on the CH-CH group of donors"/>
    <property type="evidence" value="ECO:0007669"/>
    <property type="project" value="TreeGrafter"/>
</dbReference>
<dbReference type="NCBIfam" id="TIGR03618">
    <property type="entry name" value="Rv1155_F420"/>
    <property type="match status" value="1"/>
</dbReference>
<protein>
    <recommendedName>
        <fullName evidence="2">Pyridoxamine 5'-phosphate oxidase N-terminal domain-containing protein</fullName>
    </recommendedName>
</protein>
<evidence type="ECO:0000313" key="4">
    <source>
        <dbReference type="EMBL" id="KPL88652.1"/>
    </source>
</evidence>
<dbReference type="GO" id="GO:0070967">
    <property type="term" value="F:coenzyme F420 binding"/>
    <property type="evidence" value="ECO:0007669"/>
    <property type="project" value="TreeGrafter"/>
</dbReference>
<dbReference type="PANTHER" id="PTHR35176">
    <property type="entry name" value="HEME OXYGENASE HI_0854-RELATED"/>
    <property type="match status" value="1"/>
</dbReference>
<reference evidence="4 6" key="2">
    <citation type="submission" date="2015-07" db="EMBL/GenBank/DDBJ databases">
        <title>Whole genome sequence of Ardenticatena maritima DSM 23922.</title>
        <authorList>
            <person name="Hemp J."/>
            <person name="Ward L.M."/>
            <person name="Pace L.A."/>
            <person name="Fischer W.W."/>
        </authorList>
    </citation>
    <scope>NUCLEOTIDE SEQUENCE [LARGE SCALE GENOMIC DNA]</scope>
    <source>
        <strain evidence="4 6">110S</strain>
    </source>
</reference>
<keyword evidence="5" id="KW-1185">Reference proteome</keyword>
<dbReference type="STRING" id="872965.SE16_07950"/>
<evidence type="ECO:0000256" key="1">
    <source>
        <dbReference type="ARBA" id="ARBA00023002"/>
    </source>
</evidence>
<dbReference type="InterPro" id="IPR011576">
    <property type="entry name" value="Pyridox_Oxase_N"/>
</dbReference>
<gene>
    <name evidence="3" type="ORF">ARMA_1026</name>
    <name evidence="4" type="ORF">SE16_07950</name>
</gene>
<proteinExistence type="predicted"/>
<reference evidence="5" key="3">
    <citation type="submission" date="2015-08" db="EMBL/GenBank/DDBJ databases">
        <title>Draft Genome Sequence of a Heterotrophic Facultative Anaerobic Bacterium Ardenticatena maritima Strain 110S.</title>
        <authorList>
            <person name="Kawaichi S."/>
            <person name="Yoshida T."/>
            <person name="Sako Y."/>
            <person name="Nakamura R."/>
        </authorList>
    </citation>
    <scope>NUCLEOTIDE SEQUENCE [LARGE SCALE GENOMIC DNA]</scope>
    <source>
        <strain evidence="5">110S</strain>
    </source>
</reference>
<dbReference type="EMBL" id="LGKN01000004">
    <property type="protein sequence ID" value="KPL88652.1"/>
    <property type="molecule type" value="Genomic_DNA"/>
</dbReference>
<dbReference type="Gene3D" id="2.30.110.10">
    <property type="entry name" value="Electron Transport, Fmn-binding Protein, Chain A"/>
    <property type="match status" value="1"/>
</dbReference>
<evidence type="ECO:0000313" key="6">
    <source>
        <dbReference type="Proteomes" id="UP000050502"/>
    </source>
</evidence>
<accession>A0A0M8K669</accession>